<keyword evidence="4" id="KW-1185">Reference proteome</keyword>
<dbReference type="PANTHER" id="PTHR43617:SF20">
    <property type="entry name" value="N-ALPHA-ACETYLTRANSFERASE RIMI"/>
    <property type="match status" value="1"/>
</dbReference>
<dbReference type="KEGG" id="mdb:OVN18_06710"/>
<dbReference type="PROSITE" id="PS51186">
    <property type="entry name" value="GNAT"/>
    <property type="match status" value="2"/>
</dbReference>
<gene>
    <name evidence="3" type="ORF">OVN18_06710</name>
</gene>
<evidence type="ECO:0000259" key="2">
    <source>
        <dbReference type="PROSITE" id="PS51186"/>
    </source>
</evidence>
<dbReference type="CDD" id="cd04301">
    <property type="entry name" value="NAT_SF"/>
    <property type="match status" value="2"/>
</dbReference>
<keyword evidence="3" id="KW-0808">Transferase</keyword>
<evidence type="ECO:0000313" key="3">
    <source>
        <dbReference type="EMBL" id="WAB80275.1"/>
    </source>
</evidence>
<reference evidence="3" key="1">
    <citation type="submission" date="2022-11" db="EMBL/GenBank/DDBJ databases">
        <title>Description of Microcella daejonensis nov. sp, isolated from riverside soil.</title>
        <authorList>
            <person name="Molina K.M."/>
            <person name="Kim S.B."/>
        </authorList>
    </citation>
    <scope>NUCLEOTIDE SEQUENCE</scope>
    <source>
        <strain evidence="3">MMS21-STM12</strain>
    </source>
</reference>
<dbReference type="GO" id="GO:0008999">
    <property type="term" value="F:protein-N-terminal-alanine acetyltransferase activity"/>
    <property type="evidence" value="ECO:0007669"/>
    <property type="project" value="TreeGrafter"/>
</dbReference>
<dbReference type="Gene3D" id="3.40.630.30">
    <property type="match status" value="1"/>
</dbReference>
<evidence type="ECO:0000313" key="4">
    <source>
        <dbReference type="Proteomes" id="UP001164706"/>
    </source>
</evidence>
<dbReference type="EMBL" id="CP113089">
    <property type="protein sequence ID" value="WAB80275.1"/>
    <property type="molecule type" value="Genomic_DNA"/>
</dbReference>
<dbReference type="RefSeq" id="WP_267779956.1">
    <property type="nucleotide sequence ID" value="NZ_CP113089.1"/>
</dbReference>
<sequence length="349" mass="38026">MTVPLPPLPELTTPLRDRVPHPGAVTLPAGPPGVRWRPAVAEDAPAIAELLAAMSTRDHPAWSETLDEVEEALAQRWVELERDTVVAEDAAGTMIAHGTVVETPEPESIVRVFLHGGVHPDHRGRGLGRAMLDWQLARGRERLSSSEHRMPGWLLSYAADRSPEHGALLQAAGFAAARYFTTLEAPLDSERPDRPLPEGVRTVPFSAELSERVRLAKNAAFADHWGSQPVVAEAWESMVGLPSFRADLSRVALLGEEVVGFATVEVNEEDWSRQGFSSSYVGLVGTVREHRGRGLAGALLAEVMDVSRRQGLERCVLDVDTENPTGALGVYQRLGFAATDRDVAYSIEY</sequence>
<dbReference type="SUPFAM" id="SSF55729">
    <property type="entry name" value="Acyl-CoA N-acyltransferases (Nat)"/>
    <property type="match status" value="2"/>
</dbReference>
<dbReference type="InterPro" id="IPR050276">
    <property type="entry name" value="MshD_Acetyltransferase"/>
</dbReference>
<dbReference type="EC" id="2.3.1.-" evidence="3"/>
<feature type="domain" description="N-acetyltransferase" evidence="2">
    <location>
        <begin position="200"/>
        <end position="349"/>
    </location>
</feature>
<dbReference type="Proteomes" id="UP001164706">
    <property type="component" value="Chromosome"/>
</dbReference>
<dbReference type="AlphaFoldDB" id="A0A9E8MIN7"/>
<feature type="region of interest" description="Disordered" evidence="1">
    <location>
        <begin position="1"/>
        <end position="30"/>
    </location>
</feature>
<proteinExistence type="predicted"/>
<dbReference type="Pfam" id="PF00583">
    <property type="entry name" value="Acetyltransf_1"/>
    <property type="match status" value="2"/>
</dbReference>
<name>A0A9E8MIN7_9MICO</name>
<accession>A0A9E8MIN7</accession>
<evidence type="ECO:0000256" key="1">
    <source>
        <dbReference type="SAM" id="MobiDB-lite"/>
    </source>
</evidence>
<organism evidence="3 4">
    <name type="scientific">Microcella daejeonensis</name>
    <dbReference type="NCBI Taxonomy" id="2994971"/>
    <lineage>
        <taxon>Bacteria</taxon>
        <taxon>Bacillati</taxon>
        <taxon>Actinomycetota</taxon>
        <taxon>Actinomycetes</taxon>
        <taxon>Micrococcales</taxon>
        <taxon>Microbacteriaceae</taxon>
        <taxon>Microcella</taxon>
    </lineage>
</organism>
<dbReference type="PANTHER" id="PTHR43617">
    <property type="entry name" value="L-AMINO ACID N-ACETYLTRANSFERASE"/>
    <property type="match status" value="1"/>
</dbReference>
<feature type="domain" description="N-acetyltransferase" evidence="2">
    <location>
        <begin position="34"/>
        <end position="197"/>
    </location>
</feature>
<keyword evidence="3" id="KW-0012">Acyltransferase</keyword>
<dbReference type="InterPro" id="IPR000182">
    <property type="entry name" value="GNAT_dom"/>
</dbReference>
<protein>
    <submittedName>
        <fullName evidence="3">GNAT family N-acetyltransferase</fullName>
        <ecNumber evidence="3">2.3.1.-</ecNumber>
    </submittedName>
</protein>
<dbReference type="InterPro" id="IPR016181">
    <property type="entry name" value="Acyl_CoA_acyltransferase"/>
</dbReference>